<reference evidence="1 2" key="1">
    <citation type="submission" date="2010-10" db="EMBL/GenBank/DDBJ databases">
        <authorList>
            <person name="Chen C."/>
            <person name="Kittichotirat W."/>
            <person name="Asikainen S."/>
            <person name="Bumgarner R."/>
        </authorList>
    </citation>
    <scope>NUCLEOTIDE SEQUENCE [LARGE SCALE GENOMIC DNA]</scope>
    <source>
        <strain evidence="1 2">SC1083</strain>
    </source>
</reference>
<proteinExistence type="predicted"/>
<organism evidence="1 2">
    <name type="scientific">Aggregatibacter actinomycetemcomitans serotype e str. SC1083</name>
    <dbReference type="NCBI Taxonomy" id="907488"/>
    <lineage>
        <taxon>Bacteria</taxon>
        <taxon>Pseudomonadati</taxon>
        <taxon>Pseudomonadota</taxon>
        <taxon>Gammaproteobacteria</taxon>
        <taxon>Pasteurellales</taxon>
        <taxon>Pasteurellaceae</taxon>
        <taxon>Aggregatibacter</taxon>
    </lineage>
</organism>
<dbReference type="EMBL" id="AEJM01000047">
    <property type="protein sequence ID" value="EGY32514.1"/>
    <property type="molecule type" value="Genomic_DNA"/>
</dbReference>
<gene>
    <name evidence="1" type="ORF">SC1083_2056</name>
</gene>
<dbReference type="Proteomes" id="UP000005508">
    <property type="component" value="Unassembled WGS sequence"/>
</dbReference>
<sequence>MNILNHLFTQRLIFCDQHKQKIKRIFITDNIQMLPNRLLGNGYAII</sequence>
<evidence type="ECO:0000313" key="2">
    <source>
        <dbReference type="Proteomes" id="UP000005508"/>
    </source>
</evidence>
<name>G4AB26_AGGAC</name>
<comment type="caution">
    <text evidence="1">The sequence shown here is derived from an EMBL/GenBank/DDBJ whole genome shotgun (WGS) entry which is preliminary data.</text>
</comment>
<protein>
    <submittedName>
        <fullName evidence="1">Uncharacterized protein</fullName>
    </submittedName>
</protein>
<evidence type="ECO:0000313" key="1">
    <source>
        <dbReference type="EMBL" id="EGY32514.1"/>
    </source>
</evidence>
<accession>G4AB26</accession>
<dbReference type="AlphaFoldDB" id="G4AB26"/>